<dbReference type="FunFam" id="2.40.10.10:FF:000003">
    <property type="entry name" value="Transmembrane serine protease 3"/>
    <property type="match status" value="1"/>
</dbReference>
<dbReference type="Pfam" id="PF00057">
    <property type="entry name" value="Ldl_recept_a"/>
    <property type="match status" value="1"/>
</dbReference>
<dbReference type="InterPro" id="IPR036364">
    <property type="entry name" value="SEA_dom_sf"/>
</dbReference>
<name>A0A8S9Y048_APOLU</name>
<dbReference type="InterPro" id="IPR002172">
    <property type="entry name" value="LDrepeatLR_classA_rpt"/>
</dbReference>
<evidence type="ECO:0000256" key="10">
    <source>
        <dbReference type="PROSITE-ProRule" id="PRU00124"/>
    </source>
</evidence>
<dbReference type="EMBL" id="WIXP02000003">
    <property type="protein sequence ID" value="KAF6213706.1"/>
    <property type="molecule type" value="Genomic_DNA"/>
</dbReference>
<dbReference type="SMART" id="SM00020">
    <property type="entry name" value="Tryp_SPc"/>
    <property type="match status" value="1"/>
</dbReference>
<dbReference type="PROSITE" id="PS00134">
    <property type="entry name" value="TRYPSIN_HIS"/>
    <property type="match status" value="1"/>
</dbReference>
<organism evidence="18 19">
    <name type="scientific">Apolygus lucorum</name>
    <name type="common">Small green plant bug</name>
    <name type="synonym">Lygocoris lucorum</name>
    <dbReference type="NCBI Taxonomy" id="248454"/>
    <lineage>
        <taxon>Eukaryota</taxon>
        <taxon>Metazoa</taxon>
        <taxon>Ecdysozoa</taxon>
        <taxon>Arthropoda</taxon>
        <taxon>Hexapoda</taxon>
        <taxon>Insecta</taxon>
        <taxon>Pterygota</taxon>
        <taxon>Neoptera</taxon>
        <taxon>Paraneoptera</taxon>
        <taxon>Hemiptera</taxon>
        <taxon>Heteroptera</taxon>
        <taxon>Panheteroptera</taxon>
        <taxon>Cimicomorpha</taxon>
        <taxon>Miridae</taxon>
        <taxon>Mirini</taxon>
        <taxon>Apolygus</taxon>
    </lineage>
</organism>
<dbReference type="CDD" id="cd00112">
    <property type="entry name" value="LDLa"/>
    <property type="match status" value="3"/>
</dbReference>
<feature type="disulfide bond" evidence="10">
    <location>
        <begin position="953"/>
        <end position="968"/>
    </location>
</feature>
<keyword evidence="2 12" id="KW-0645">Protease</keyword>
<dbReference type="InterPro" id="IPR009003">
    <property type="entry name" value="Peptidase_S1_PA"/>
</dbReference>
<dbReference type="GO" id="GO:0016020">
    <property type="term" value="C:membrane"/>
    <property type="evidence" value="ECO:0007669"/>
    <property type="project" value="UniProtKB-SubCell"/>
</dbReference>
<dbReference type="SUPFAM" id="SSF82671">
    <property type="entry name" value="SEA domain"/>
    <property type="match status" value="1"/>
</dbReference>
<dbReference type="Pfam" id="PF01390">
    <property type="entry name" value="SEA"/>
    <property type="match status" value="1"/>
</dbReference>
<evidence type="ECO:0000256" key="9">
    <source>
        <dbReference type="ARBA" id="ARBA00023157"/>
    </source>
</evidence>
<dbReference type="InterPro" id="IPR001254">
    <property type="entry name" value="Trypsin_dom"/>
</dbReference>
<keyword evidence="7 14" id="KW-1133">Transmembrane helix</keyword>
<evidence type="ECO:0000259" key="16">
    <source>
        <dbReference type="PROSITE" id="PS50240"/>
    </source>
</evidence>
<evidence type="ECO:0000256" key="3">
    <source>
        <dbReference type="ARBA" id="ARBA00022692"/>
    </source>
</evidence>
<feature type="compositionally biased region" description="Polar residues" evidence="13">
    <location>
        <begin position="697"/>
        <end position="706"/>
    </location>
</feature>
<evidence type="ECO:0000256" key="14">
    <source>
        <dbReference type="SAM" id="Phobius"/>
    </source>
</evidence>
<feature type="region of interest" description="Disordered" evidence="13">
    <location>
        <begin position="369"/>
        <end position="395"/>
    </location>
</feature>
<dbReference type="InterPro" id="IPR043504">
    <property type="entry name" value="Peptidase_S1_PA_chymotrypsin"/>
</dbReference>
<dbReference type="GO" id="GO:0004252">
    <property type="term" value="F:serine-type endopeptidase activity"/>
    <property type="evidence" value="ECO:0007669"/>
    <property type="project" value="InterPro"/>
</dbReference>
<accession>A0A8S9Y048</accession>
<feature type="disulfide bond" evidence="10">
    <location>
        <begin position="1369"/>
        <end position="1387"/>
    </location>
</feature>
<keyword evidence="4 12" id="KW-0378">Hydrolase</keyword>
<keyword evidence="6" id="KW-0735">Signal-anchor</keyword>
<dbReference type="Gene3D" id="3.30.70.960">
    <property type="entry name" value="SEA domain"/>
    <property type="match status" value="1"/>
</dbReference>
<feature type="transmembrane region" description="Helical" evidence="14">
    <location>
        <begin position="88"/>
        <end position="113"/>
    </location>
</feature>
<evidence type="ECO:0000259" key="17">
    <source>
        <dbReference type="PROSITE" id="PS50287"/>
    </source>
</evidence>
<evidence type="ECO:0000256" key="6">
    <source>
        <dbReference type="ARBA" id="ARBA00022968"/>
    </source>
</evidence>
<dbReference type="InterPro" id="IPR018114">
    <property type="entry name" value="TRYPSIN_HIS"/>
</dbReference>
<dbReference type="InterPro" id="IPR033116">
    <property type="entry name" value="TRYPSIN_SER"/>
</dbReference>
<evidence type="ECO:0008006" key="20">
    <source>
        <dbReference type="Google" id="ProtNLM"/>
    </source>
</evidence>
<dbReference type="PROSITE" id="PS50287">
    <property type="entry name" value="SRCR_2"/>
    <property type="match status" value="1"/>
</dbReference>
<comment type="caution">
    <text evidence="18">The sequence shown here is derived from an EMBL/GenBank/DDBJ whole genome shotgun (WGS) entry which is preliminary data.</text>
</comment>
<dbReference type="PROSITE" id="PS00135">
    <property type="entry name" value="TRYPSIN_SER"/>
    <property type="match status" value="1"/>
</dbReference>
<dbReference type="PROSITE" id="PS50068">
    <property type="entry name" value="LDLRA_2"/>
    <property type="match status" value="3"/>
</dbReference>
<feature type="domain" description="SRCR" evidence="17">
    <location>
        <begin position="986"/>
        <end position="1094"/>
    </location>
</feature>
<dbReference type="PROSITE" id="PS01209">
    <property type="entry name" value="LDLRA_1"/>
    <property type="match status" value="1"/>
</dbReference>
<evidence type="ECO:0000313" key="19">
    <source>
        <dbReference type="Proteomes" id="UP000466442"/>
    </source>
</evidence>
<dbReference type="PROSITE" id="PS50024">
    <property type="entry name" value="SEA"/>
    <property type="match status" value="1"/>
</dbReference>
<evidence type="ECO:0000256" key="7">
    <source>
        <dbReference type="ARBA" id="ARBA00022989"/>
    </source>
</evidence>
<sequence>MSRNGHSPLHPCGLRPSHPHTSKPPLSETVKLFDGEFYVRVTENADSDNVGNRYGSKGCSTGTRSSSSWVLWEPQQTSSAPHNPWCSLLTILVLFLVILGVLAVAGLALYMGALRLEPVQSFLIFDGSMRAVGERYSTSLANKSSSAYQDKSRRYQTLLEAVYNKSLLGPSVHEIFVSSFANGSLIVFFRIILDRRKIPKPINSIEETLKTVILQEASSPLSVLNALRIDPKDFLIKRYLDDPRQHMMKEELSTVIIPVEPKRRHENVETSKPLTTESSNWPTVTGEASVKTLPSQMIQGSYMVTSNEPKTKKSSVIKEETAVVTPTLTLPSRRTTKSTTEAPELLFGMKHSPALKQFLQTEKTTLSPVTIPSTTTTTSTTTTEPPTTSSRTAPPEVTAATKLHYSDEPWKPIIPDQVRTFKDKVDFDYGVGEAEVVLDTLTDVSEAPKITTVPRMKVRPYTTAGIIEEVQMTPSPFEMRTTHAYAEKVDKPKVIITSANLNEQKSMPELSILQQFHDLDALLRTYTAKPPVKEEPTARLETPLDPGPSTVVTLLPVRSNVGIRGALRPRPKDDVQPSFSPTLPQLIESPRGDISGNPLYSTTTETVETLAPQEKLADITQHIFLTADSDMVAIPLQKYFATTSPVFRTEAVQLQTVPTLAADRRITTPRKPDISFVTEGLKGIAIIGTDDIDVSSQRNIQTMNSTDPDRNIFSRKPKMPDSAEEQANNRQPKAGPLDQEMRLLLEEIFHNLTTTARTVNGKNRTDTRKRTQTIDFNFPNVQSQPFDMNNTAVLNKLAKLKIATHEPRNETKYPSQDKVSNKAVATSFSGNEPFRILTKVFNKVPAKQEMKNSSEASTFEMLDCPGNSSMLCGSGECLPKHLRCNKLMDCRDGSDETNCTCADFLRMQFHQRKICDGIYDCWDLSDEQDCDWCSSGQHICSNSKMCIDNSQVCDGFPHCPYGDDEKNCITVSPTVEKAIEKDYFPSGYVMVRKEGEWGKMCFQNFDNVIVQSKSDWSLEDLGQSVCRTLTYRNFDGITRQKDITPRSISSAPVYYELALSSDRNSSYSHRAAREKFSFQKTTCLEKEVAEIKCSGLECGIRPEATIPWANERRSRIVGGGNAGPGAWPWQAALYKEGEFQCGATLISDTWLLSAGHCFYNAQRDYWVARLGALRRGTPPAPYEQLRTISQIILHPEYQDQGFINDISLLKMSKPIALTTYVRPICLPSPSREPRDGAMCTVVGWGQLFEVARVFPDTLQEVQLPVISTAECRKRTVFLPLYKVTDNMFCAGYERGGRDACLGDSGGPLMCQENDGRWSLAGVTSNGYGCARANRPGVYTKVVNYLPWVEEVMKSEDPGPGPPVCQGHRCPLGECLPPARLCNGFIECRDSSDERGCW</sequence>
<keyword evidence="19" id="KW-1185">Reference proteome</keyword>
<dbReference type="InterPro" id="IPR000082">
    <property type="entry name" value="SEA_dom"/>
</dbReference>
<dbReference type="PANTHER" id="PTHR24252">
    <property type="entry name" value="ACROSIN-RELATED"/>
    <property type="match status" value="1"/>
</dbReference>
<proteinExistence type="predicted"/>
<feature type="disulfide bond" evidence="10">
    <location>
        <begin position="884"/>
        <end position="899"/>
    </location>
</feature>
<dbReference type="GO" id="GO:0006508">
    <property type="term" value="P:proteolysis"/>
    <property type="evidence" value="ECO:0007669"/>
    <property type="project" value="UniProtKB-KW"/>
</dbReference>
<dbReference type="PROSITE" id="PS50240">
    <property type="entry name" value="TRYPSIN_DOM"/>
    <property type="match status" value="1"/>
</dbReference>
<dbReference type="SUPFAM" id="SSF50494">
    <property type="entry name" value="Trypsin-like serine proteases"/>
    <property type="match status" value="1"/>
</dbReference>
<keyword evidence="9 10" id="KW-1015">Disulfide bond</keyword>
<evidence type="ECO:0000259" key="15">
    <source>
        <dbReference type="PROSITE" id="PS50024"/>
    </source>
</evidence>
<comment type="subcellular location">
    <subcellularLocation>
        <location evidence="1">Membrane</location>
        <topology evidence="1">Single-pass type II membrane protein</topology>
    </subcellularLocation>
</comment>
<evidence type="ECO:0000256" key="13">
    <source>
        <dbReference type="SAM" id="MobiDB-lite"/>
    </source>
</evidence>
<evidence type="ECO:0000256" key="5">
    <source>
        <dbReference type="ARBA" id="ARBA00022825"/>
    </source>
</evidence>
<dbReference type="SMART" id="SM00192">
    <property type="entry name" value="LDLa"/>
    <property type="match status" value="3"/>
</dbReference>
<keyword evidence="3 14" id="KW-0812">Transmembrane</keyword>
<dbReference type="SUPFAM" id="SSF57424">
    <property type="entry name" value="LDL receptor-like module"/>
    <property type="match status" value="3"/>
</dbReference>
<dbReference type="InterPro" id="IPR036055">
    <property type="entry name" value="LDL_receptor-like_sf"/>
</dbReference>
<dbReference type="Gene3D" id="4.10.400.10">
    <property type="entry name" value="Low-density Lipoprotein Receptor"/>
    <property type="match status" value="3"/>
</dbReference>
<keyword evidence="8 14" id="KW-0472">Membrane</keyword>
<feature type="domain" description="SEA" evidence="15">
    <location>
        <begin position="121"/>
        <end position="241"/>
    </location>
</feature>
<evidence type="ECO:0000313" key="18">
    <source>
        <dbReference type="EMBL" id="KAF6213706.1"/>
    </source>
</evidence>
<feature type="domain" description="Peptidase S1" evidence="16">
    <location>
        <begin position="1116"/>
        <end position="1353"/>
    </location>
</feature>
<dbReference type="InterPro" id="IPR023415">
    <property type="entry name" value="LDLR_class-A_CS"/>
</dbReference>
<feature type="region of interest" description="Disordered" evidence="13">
    <location>
        <begin position="697"/>
        <end position="735"/>
    </location>
</feature>
<evidence type="ECO:0000256" key="11">
    <source>
        <dbReference type="PROSITE-ProRule" id="PRU00196"/>
    </source>
</evidence>
<protein>
    <recommendedName>
        <fullName evidence="20">Peptidase S1 domain-containing protein</fullName>
    </recommendedName>
</protein>
<reference evidence="18" key="1">
    <citation type="journal article" date="2021" name="Mol. Ecol. Resour.">
        <title>Apolygus lucorum genome provides insights into omnivorousness and mesophyll feeding.</title>
        <authorList>
            <person name="Liu Y."/>
            <person name="Liu H."/>
            <person name="Wang H."/>
            <person name="Huang T."/>
            <person name="Liu B."/>
            <person name="Yang B."/>
            <person name="Yin L."/>
            <person name="Li B."/>
            <person name="Zhang Y."/>
            <person name="Zhang S."/>
            <person name="Jiang F."/>
            <person name="Zhang X."/>
            <person name="Ren Y."/>
            <person name="Wang B."/>
            <person name="Wang S."/>
            <person name="Lu Y."/>
            <person name="Wu K."/>
            <person name="Fan W."/>
            <person name="Wang G."/>
        </authorList>
    </citation>
    <scope>NUCLEOTIDE SEQUENCE</scope>
    <source>
        <strain evidence="18">12Hb</strain>
    </source>
</reference>
<feature type="region of interest" description="Disordered" evidence="13">
    <location>
        <begin position="565"/>
        <end position="596"/>
    </location>
</feature>
<evidence type="ECO:0000256" key="4">
    <source>
        <dbReference type="ARBA" id="ARBA00022801"/>
    </source>
</evidence>
<evidence type="ECO:0000256" key="8">
    <source>
        <dbReference type="ARBA" id="ARBA00023136"/>
    </source>
</evidence>
<dbReference type="PRINTS" id="PR00261">
    <property type="entry name" value="LDLRECEPTOR"/>
</dbReference>
<dbReference type="PANTHER" id="PTHR24252:SF7">
    <property type="entry name" value="HYALIN"/>
    <property type="match status" value="1"/>
</dbReference>
<evidence type="ECO:0000256" key="12">
    <source>
        <dbReference type="RuleBase" id="RU363034"/>
    </source>
</evidence>
<feature type="compositionally biased region" description="Polar residues" evidence="13">
    <location>
        <begin position="270"/>
        <end position="283"/>
    </location>
</feature>
<evidence type="ECO:0000256" key="2">
    <source>
        <dbReference type="ARBA" id="ARBA00022670"/>
    </source>
</evidence>
<dbReference type="Pfam" id="PF00089">
    <property type="entry name" value="Trypsin"/>
    <property type="match status" value="1"/>
</dbReference>
<dbReference type="CDD" id="cd00190">
    <property type="entry name" value="Tryp_SPc"/>
    <property type="match status" value="1"/>
</dbReference>
<feature type="region of interest" description="Disordered" evidence="13">
    <location>
        <begin position="1"/>
        <end position="25"/>
    </location>
</feature>
<keyword evidence="5 12" id="KW-0720">Serine protease</keyword>
<gene>
    <name evidence="18" type="ORF">GE061_011428</name>
</gene>
<comment type="caution">
    <text evidence="11">Lacks conserved residue(s) required for the propagation of feature annotation.</text>
</comment>
<dbReference type="Proteomes" id="UP000466442">
    <property type="component" value="Unassembled WGS sequence"/>
</dbReference>
<evidence type="ECO:0000256" key="1">
    <source>
        <dbReference type="ARBA" id="ARBA00004606"/>
    </source>
</evidence>
<feature type="disulfide bond" evidence="10">
    <location>
        <begin position="872"/>
        <end position="890"/>
    </location>
</feature>
<feature type="region of interest" description="Disordered" evidence="13">
    <location>
        <begin position="264"/>
        <end position="283"/>
    </location>
</feature>
<dbReference type="InterPro" id="IPR001190">
    <property type="entry name" value="SRCR"/>
</dbReference>
<feature type="disulfide bond" evidence="10">
    <location>
        <begin position="1381"/>
        <end position="1396"/>
    </location>
</feature>
<dbReference type="OrthoDB" id="6411962at2759"/>
<dbReference type="Gene3D" id="2.40.10.10">
    <property type="entry name" value="Trypsin-like serine proteases"/>
    <property type="match status" value="2"/>
</dbReference>